<evidence type="ECO:0000256" key="7">
    <source>
        <dbReference type="ARBA" id="ARBA00037368"/>
    </source>
</evidence>
<organism evidence="11 12">
    <name type="scientific">Diacronema lutheri</name>
    <name type="common">Unicellular marine alga</name>
    <name type="synonym">Monochrysis lutheri</name>
    <dbReference type="NCBI Taxonomy" id="2081491"/>
    <lineage>
        <taxon>Eukaryota</taxon>
        <taxon>Haptista</taxon>
        <taxon>Haptophyta</taxon>
        <taxon>Pavlovophyceae</taxon>
        <taxon>Pavlovales</taxon>
        <taxon>Pavlovaceae</taxon>
        <taxon>Diacronema</taxon>
    </lineage>
</organism>
<sequence length="368" mass="40283">MAAVVDEARRKREKPRLDVEEAERLARELFGVVAQQGVTVTLDSYDDANFHMRAADGSELVLKVHNGVESANAAFIDAQNRAMELVRVSACWCPRALPSLSGRSIEFASLASSGGRAHAVRLLPFRRARLQADVEPTPALLREIGAMIGRVTESLARFDHPAATRAHAWDSAGFVTAVPPLLESLRGAAERELIGHVLARFRQDVEPRAPKLRVQIIHGDLNDQNVLLSEDCDGPARPVGVIDFGDCVRSWRVADGAIACAYLLIQLHYERTAARTAEQMSELCAALLSGVGNTCELREDEWAVLPTLVLARISTSLVFGAYSASLAPENAYLTLTRAPGWAALRLLLAIPREQLFGWLTRRTPIRIS</sequence>
<dbReference type="Pfam" id="PF01636">
    <property type="entry name" value="APH"/>
    <property type="match status" value="1"/>
</dbReference>
<evidence type="ECO:0000256" key="2">
    <source>
        <dbReference type="ARBA" id="ARBA00006219"/>
    </source>
</evidence>
<dbReference type="EC" id="2.7.1.81" evidence="8"/>
<dbReference type="SUPFAM" id="SSF56112">
    <property type="entry name" value="Protein kinase-like (PK-like)"/>
    <property type="match status" value="1"/>
</dbReference>
<dbReference type="Proteomes" id="UP000751190">
    <property type="component" value="Unassembled WGS sequence"/>
</dbReference>
<dbReference type="PANTHER" id="PTHR21064:SF1">
    <property type="entry name" value="HYDROXYLYSINE KINASE"/>
    <property type="match status" value="1"/>
</dbReference>
<keyword evidence="5" id="KW-0418">Kinase</keyword>
<name>A0A8J5XUP8_DIALT</name>
<dbReference type="InterPro" id="IPR050249">
    <property type="entry name" value="Pseudomonas-type_ThrB"/>
</dbReference>
<feature type="domain" description="Aminoglycoside phosphotransferase" evidence="10">
    <location>
        <begin position="45"/>
        <end position="262"/>
    </location>
</feature>
<dbReference type="OrthoDB" id="9973935at2759"/>
<comment type="catalytic activity">
    <reaction evidence="6">
        <text>(5R)-5-hydroxy-L-lysine + GTP = (5R)-5-phosphooxy-L-lysine + GDP + H(+)</text>
        <dbReference type="Rhea" id="RHEA:19049"/>
        <dbReference type="ChEBI" id="CHEBI:15378"/>
        <dbReference type="ChEBI" id="CHEBI:37565"/>
        <dbReference type="ChEBI" id="CHEBI:57882"/>
        <dbReference type="ChEBI" id="CHEBI:58189"/>
        <dbReference type="ChEBI" id="CHEBI:58357"/>
        <dbReference type="EC" id="2.7.1.81"/>
    </reaction>
</comment>
<keyword evidence="3" id="KW-0963">Cytoplasm</keyword>
<dbReference type="EMBL" id="JAGTXO010000004">
    <property type="protein sequence ID" value="KAG8468285.1"/>
    <property type="molecule type" value="Genomic_DNA"/>
</dbReference>
<evidence type="ECO:0000313" key="12">
    <source>
        <dbReference type="Proteomes" id="UP000751190"/>
    </source>
</evidence>
<reference evidence="11" key="1">
    <citation type="submission" date="2021-05" db="EMBL/GenBank/DDBJ databases">
        <title>The genome of the haptophyte Pavlova lutheri (Diacronema luteri, Pavlovales) - a model for lipid biosynthesis in eukaryotic algae.</title>
        <authorList>
            <person name="Hulatt C.J."/>
            <person name="Posewitz M.C."/>
        </authorList>
    </citation>
    <scope>NUCLEOTIDE SEQUENCE</scope>
    <source>
        <strain evidence="11">NIVA-4/92</strain>
    </source>
</reference>
<evidence type="ECO:0000256" key="6">
    <source>
        <dbReference type="ARBA" id="ARBA00036820"/>
    </source>
</evidence>
<dbReference type="GO" id="GO:0047992">
    <property type="term" value="F:hydroxylysine kinase activity"/>
    <property type="evidence" value="ECO:0007669"/>
    <property type="project" value="UniProtKB-EC"/>
</dbReference>
<evidence type="ECO:0000256" key="5">
    <source>
        <dbReference type="ARBA" id="ARBA00022777"/>
    </source>
</evidence>
<comment type="similarity">
    <text evidence="2">Belongs to the aminoglycoside phosphotransferase family.</text>
</comment>
<dbReference type="GO" id="GO:0005737">
    <property type="term" value="C:cytoplasm"/>
    <property type="evidence" value="ECO:0007669"/>
    <property type="project" value="UniProtKB-SubCell"/>
</dbReference>
<gene>
    <name evidence="11" type="ORF">KFE25_013368</name>
</gene>
<dbReference type="OMA" id="AAHSCQL"/>
<dbReference type="InterPro" id="IPR011009">
    <property type="entry name" value="Kinase-like_dom_sf"/>
</dbReference>
<dbReference type="InterPro" id="IPR002575">
    <property type="entry name" value="Aminoglycoside_PTrfase"/>
</dbReference>
<evidence type="ECO:0000256" key="3">
    <source>
        <dbReference type="ARBA" id="ARBA00022490"/>
    </source>
</evidence>
<proteinExistence type="inferred from homology"/>
<evidence type="ECO:0000313" key="11">
    <source>
        <dbReference type="EMBL" id="KAG8468285.1"/>
    </source>
</evidence>
<accession>A0A8J5XUP8</accession>
<evidence type="ECO:0000259" key="10">
    <source>
        <dbReference type="Pfam" id="PF01636"/>
    </source>
</evidence>
<evidence type="ECO:0000256" key="9">
    <source>
        <dbReference type="ARBA" id="ARBA00040505"/>
    </source>
</evidence>
<dbReference type="PANTHER" id="PTHR21064">
    <property type="entry name" value="AMINOGLYCOSIDE PHOSPHOTRANSFERASE DOMAIN-CONTAINING PROTEIN-RELATED"/>
    <property type="match status" value="1"/>
</dbReference>
<comment type="caution">
    <text evidence="11">The sequence shown here is derived from an EMBL/GenBank/DDBJ whole genome shotgun (WGS) entry which is preliminary data.</text>
</comment>
<keyword evidence="4" id="KW-0808">Transferase</keyword>
<evidence type="ECO:0000256" key="1">
    <source>
        <dbReference type="ARBA" id="ARBA00004496"/>
    </source>
</evidence>
<evidence type="ECO:0000256" key="8">
    <source>
        <dbReference type="ARBA" id="ARBA00038873"/>
    </source>
</evidence>
<keyword evidence="12" id="KW-1185">Reference proteome</keyword>
<comment type="subcellular location">
    <subcellularLocation>
        <location evidence="1">Cytoplasm</location>
    </subcellularLocation>
</comment>
<protein>
    <recommendedName>
        <fullName evidence="9">Hydroxylysine kinase</fullName>
        <ecNumber evidence="8">2.7.1.81</ecNumber>
    </recommendedName>
</protein>
<dbReference type="Gene3D" id="3.90.1200.10">
    <property type="match status" value="1"/>
</dbReference>
<dbReference type="AlphaFoldDB" id="A0A8J5XUP8"/>
<evidence type="ECO:0000256" key="4">
    <source>
        <dbReference type="ARBA" id="ARBA00022679"/>
    </source>
</evidence>
<comment type="function">
    <text evidence="7">Catalyzes the GTP-dependent phosphorylation of 5-hydroxy-L-lysine.</text>
</comment>